<sequence>MPPTPIPDRGVGLSDPDQSAGRRRMLELVNRMHNTGVQSDIDLPMIAVVGSQSAGKSSLIESISGITLPRAAGTCTRCPTKCRLSYSTQPWSCKVSLRKTFDEHGRPKGTAENIPFGPVIKDKQKVEERICRAQRAILRPSKSPEVFLTGPDENTDSPETTSSKNCVSLEINGPELTDLSFCDLPGLIARVGTNGKASDIDLLKDLVTTYIFKPSRLILLTVTCETDFENQGAHQIAKQHDPEGKRTIAGEEEAWLRSIRNEAEPLVNGWFTVKQPGSTEIKAGVTWAEARAQENHFFATTTPWSSAETFYQRRLGTCNLTQGEFRVVLQILLKETENRLRKLPKPPPENPVTEIIDLVSGFSRSLSTLVEGTPDERGIHQTIRPLHTKFRDAIRDTAPDFRPYKSGEWLNYEPPSFLATEKALLGSDDGVIYVDQVMNLALQ</sequence>
<evidence type="ECO:0000256" key="1">
    <source>
        <dbReference type="SAM" id="MobiDB-lite"/>
    </source>
</evidence>
<keyword evidence="4" id="KW-1185">Reference proteome</keyword>
<reference evidence="3" key="2">
    <citation type="submission" date="2020-11" db="EMBL/GenBank/DDBJ databases">
        <authorList>
            <consortium name="DOE Joint Genome Institute"/>
            <person name="Kuo A."/>
            <person name="Miyauchi S."/>
            <person name="Kiss E."/>
            <person name="Drula E."/>
            <person name="Kohler A."/>
            <person name="Sanchez-Garcia M."/>
            <person name="Andreopoulos B."/>
            <person name="Barry K.W."/>
            <person name="Bonito G."/>
            <person name="Buee M."/>
            <person name="Carver A."/>
            <person name="Chen C."/>
            <person name="Cichocki N."/>
            <person name="Clum A."/>
            <person name="Culley D."/>
            <person name="Crous P.W."/>
            <person name="Fauchery L."/>
            <person name="Girlanda M."/>
            <person name="Hayes R."/>
            <person name="Keri Z."/>
            <person name="Labutti K."/>
            <person name="Lipzen A."/>
            <person name="Lombard V."/>
            <person name="Magnuson J."/>
            <person name="Maillard F."/>
            <person name="Morin E."/>
            <person name="Murat C."/>
            <person name="Nolan M."/>
            <person name="Ohm R."/>
            <person name="Pangilinan J."/>
            <person name="Pereira M."/>
            <person name="Perotto S."/>
            <person name="Peter M."/>
            <person name="Riley R."/>
            <person name="Sitrit Y."/>
            <person name="Stielow B."/>
            <person name="Szollosi G."/>
            <person name="Zifcakova L."/>
            <person name="Stursova M."/>
            <person name="Spatafora J.W."/>
            <person name="Tedersoo L."/>
            <person name="Vaario L.-M."/>
            <person name="Yamada A."/>
            <person name="Yan M."/>
            <person name="Wang P."/>
            <person name="Xu J."/>
            <person name="Bruns T."/>
            <person name="Baldrian P."/>
            <person name="Vilgalys R."/>
            <person name="Henrissat B."/>
            <person name="Grigoriev I.V."/>
            <person name="Hibbett D."/>
            <person name="Nagy L.G."/>
            <person name="Martin F.M."/>
        </authorList>
    </citation>
    <scope>NUCLEOTIDE SEQUENCE</scope>
    <source>
        <strain evidence="3">UH-Tt-Lm1</strain>
    </source>
</reference>
<dbReference type="Pfam" id="PF00350">
    <property type="entry name" value="Dynamin_N"/>
    <property type="match status" value="1"/>
</dbReference>
<evidence type="ECO:0000313" key="4">
    <source>
        <dbReference type="Proteomes" id="UP000736335"/>
    </source>
</evidence>
<dbReference type="CDD" id="cd08771">
    <property type="entry name" value="DLP_1"/>
    <property type="match status" value="1"/>
</dbReference>
<dbReference type="AlphaFoldDB" id="A0A9P6L3I2"/>
<accession>A0A9P6L3I2</accession>
<dbReference type="GO" id="GO:0005886">
    <property type="term" value="C:plasma membrane"/>
    <property type="evidence" value="ECO:0007669"/>
    <property type="project" value="TreeGrafter"/>
</dbReference>
<dbReference type="PRINTS" id="PR00195">
    <property type="entry name" value="DYNAMIN"/>
</dbReference>
<evidence type="ECO:0000259" key="2">
    <source>
        <dbReference type="PROSITE" id="PS51718"/>
    </source>
</evidence>
<reference evidence="3" key="1">
    <citation type="journal article" date="2020" name="Nat. Commun.">
        <title>Large-scale genome sequencing of mycorrhizal fungi provides insights into the early evolution of symbiotic traits.</title>
        <authorList>
            <person name="Miyauchi S."/>
            <person name="Kiss E."/>
            <person name="Kuo A."/>
            <person name="Drula E."/>
            <person name="Kohler A."/>
            <person name="Sanchez-Garcia M."/>
            <person name="Morin E."/>
            <person name="Andreopoulos B."/>
            <person name="Barry K.W."/>
            <person name="Bonito G."/>
            <person name="Buee M."/>
            <person name="Carver A."/>
            <person name="Chen C."/>
            <person name="Cichocki N."/>
            <person name="Clum A."/>
            <person name="Culley D."/>
            <person name="Crous P.W."/>
            <person name="Fauchery L."/>
            <person name="Girlanda M."/>
            <person name="Hayes R.D."/>
            <person name="Keri Z."/>
            <person name="LaButti K."/>
            <person name="Lipzen A."/>
            <person name="Lombard V."/>
            <person name="Magnuson J."/>
            <person name="Maillard F."/>
            <person name="Murat C."/>
            <person name="Nolan M."/>
            <person name="Ohm R.A."/>
            <person name="Pangilinan J."/>
            <person name="Pereira M.F."/>
            <person name="Perotto S."/>
            <person name="Peter M."/>
            <person name="Pfister S."/>
            <person name="Riley R."/>
            <person name="Sitrit Y."/>
            <person name="Stielow J.B."/>
            <person name="Szollosi G."/>
            <person name="Zifcakova L."/>
            <person name="Stursova M."/>
            <person name="Spatafora J.W."/>
            <person name="Tedersoo L."/>
            <person name="Vaario L.M."/>
            <person name="Yamada A."/>
            <person name="Yan M."/>
            <person name="Wang P."/>
            <person name="Xu J."/>
            <person name="Bruns T."/>
            <person name="Baldrian P."/>
            <person name="Vilgalys R."/>
            <person name="Dunand C."/>
            <person name="Henrissat B."/>
            <person name="Grigoriev I.V."/>
            <person name="Hibbett D."/>
            <person name="Nagy L.G."/>
            <person name="Martin F.M."/>
        </authorList>
    </citation>
    <scope>NUCLEOTIDE SEQUENCE</scope>
    <source>
        <strain evidence="3">UH-Tt-Lm1</strain>
    </source>
</reference>
<dbReference type="InterPro" id="IPR045063">
    <property type="entry name" value="Dynamin_N"/>
</dbReference>
<comment type="caution">
    <text evidence="3">The sequence shown here is derived from an EMBL/GenBank/DDBJ whole genome shotgun (WGS) entry which is preliminary data.</text>
</comment>
<dbReference type="EMBL" id="WIUZ02000016">
    <property type="protein sequence ID" value="KAF9780605.1"/>
    <property type="molecule type" value="Genomic_DNA"/>
</dbReference>
<protein>
    <submittedName>
        <fullName evidence="3">P-loop containing nucleoside triphosphate hydrolase protein</fullName>
    </submittedName>
</protein>
<dbReference type="InterPro" id="IPR001401">
    <property type="entry name" value="Dynamin_GTPase"/>
</dbReference>
<proteinExistence type="predicted"/>
<dbReference type="GO" id="GO:0031623">
    <property type="term" value="P:receptor internalization"/>
    <property type="evidence" value="ECO:0007669"/>
    <property type="project" value="TreeGrafter"/>
</dbReference>
<dbReference type="GO" id="GO:0008017">
    <property type="term" value="F:microtubule binding"/>
    <property type="evidence" value="ECO:0007669"/>
    <property type="project" value="TreeGrafter"/>
</dbReference>
<feature type="region of interest" description="Disordered" evidence="1">
    <location>
        <begin position="1"/>
        <end position="20"/>
    </location>
</feature>
<keyword evidence="3" id="KW-0378">Hydrolase</keyword>
<dbReference type="SMART" id="SM00053">
    <property type="entry name" value="DYNc"/>
    <property type="match status" value="1"/>
</dbReference>
<dbReference type="PANTHER" id="PTHR11566:SF131">
    <property type="entry name" value="GTPASE, PUTATIVE (AFU_ORTHOLOGUE AFUA_6G07630)-RELATED"/>
    <property type="match status" value="1"/>
</dbReference>
<feature type="domain" description="Dynamin-type G" evidence="2">
    <location>
        <begin position="40"/>
        <end position="347"/>
    </location>
</feature>
<name>A0A9P6L3I2_9AGAM</name>
<dbReference type="OrthoDB" id="5061070at2759"/>
<organism evidence="3 4">
    <name type="scientific">Thelephora terrestris</name>
    <dbReference type="NCBI Taxonomy" id="56493"/>
    <lineage>
        <taxon>Eukaryota</taxon>
        <taxon>Fungi</taxon>
        <taxon>Dikarya</taxon>
        <taxon>Basidiomycota</taxon>
        <taxon>Agaricomycotina</taxon>
        <taxon>Agaricomycetes</taxon>
        <taxon>Thelephorales</taxon>
        <taxon>Thelephoraceae</taxon>
        <taxon>Thelephora</taxon>
    </lineage>
</organism>
<dbReference type="InterPro" id="IPR030381">
    <property type="entry name" value="G_DYNAMIN_dom"/>
</dbReference>
<dbReference type="GO" id="GO:0005525">
    <property type="term" value="F:GTP binding"/>
    <property type="evidence" value="ECO:0007669"/>
    <property type="project" value="InterPro"/>
</dbReference>
<feature type="region of interest" description="Disordered" evidence="1">
    <location>
        <begin position="144"/>
        <end position="165"/>
    </location>
</feature>
<dbReference type="SUPFAM" id="SSF52540">
    <property type="entry name" value="P-loop containing nucleoside triphosphate hydrolases"/>
    <property type="match status" value="1"/>
</dbReference>
<dbReference type="InterPro" id="IPR027417">
    <property type="entry name" value="P-loop_NTPase"/>
</dbReference>
<gene>
    <name evidence="3" type="ORF">BJ322DRAFT_1083976</name>
</gene>
<evidence type="ECO:0000313" key="3">
    <source>
        <dbReference type="EMBL" id="KAF9780605.1"/>
    </source>
</evidence>
<dbReference type="PANTHER" id="PTHR11566">
    <property type="entry name" value="DYNAMIN"/>
    <property type="match status" value="1"/>
</dbReference>
<dbReference type="GO" id="GO:0005874">
    <property type="term" value="C:microtubule"/>
    <property type="evidence" value="ECO:0007669"/>
    <property type="project" value="TreeGrafter"/>
</dbReference>
<dbReference type="PROSITE" id="PS51718">
    <property type="entry name" value="G_DYNAMIN_2"/>
    <property type="match status" value="1"/>
</dbReference>
<dbReference type="InterPro" id="IPR022812">
    <property type="entry name" value="Dynamin"/>
</dbReference>
<dbReference type="Proteomes" id="UP000736335">
    <property type="component" value="Unassembled WGS sequence"/>
</dbReference>
<dbReference type="GO" id="GO:0005737">
    <property type="term" value="C:cytoplasm"/>
    <property type="evidence" value="ECO:0007669"/>
    <property type="project" value="TreeGrafter"/>
</dbReference>
<dbReference type="GO" id="GO:0003924">
    <property type="term" value="F:GTPase activity"/>
    <property type="evidence" value="ECO:0007669"/>
    <property type="project" value="InterPro"/>
</dbReference>
<dbReference type="Gene3D" id="3.40.50.300">
    <property type="entry name" value="P-loop containing nucleotide triphosphate hydrolases"/>
    <property type="match status" value="1"/>
</dbReference>